<dbReference type="Proteomes" id="UP000251314">
    <property type="component" value="Unassembled WGS sequence"/>
</dbReference>
<dbReference type="EMBL" id="RCMV01000030">
    <property type="protein sequence ID" value="KAG3227678.1"/>
    <property type="molecule type" value="Genomic_DNA"/>
</dbReference>
<proteinExistence type="predicted"/>
<dbReference type="VEuPathDB" id="FungiDB:PC110_g17799"/>
<evidence type="ECO:0000313" key="6">
    <source>
        <dbReference type="EMBL" id="KAG2991489.1"/>
    </source>
</evidence>
<evidence type="ECO:0000313" key="4">
    <source>
        <dbReference type="EMBL" id="KAG2932355.1"/>
    </source>
</evidence>
<keyword evidence="9" id="KW-1185">Reference proteome</keyword>
<reference evidence="3" key="2">
    <citation type="submission" date="2018-10" db="EMBL/GenBank/DDBJ databases">
        <title>Effector identification in a new, highly contiguous assembly of the strawberry crown rot pathogen Phytophthora cactorum.</title>
        <authorList>
            <person name="Armitage A.D."/>
            <person name="Nellist C.F."/>
            <person name="Bates H."/>
            <person name="Vickerstaff R.J."/>
            <person name="Harrison R.J."/>
        </authorList>
    </citation>
    <scope>NUCLEOTIDE SEQUENCE</scope>
    <source>
        <strain evidence="3">15-7</strain>
        <strain evidence="4">4032</strain>
        <strain evidence="5">4040</strain>
        <strain evidence="6">P415</strain>
        <strain evidence="7">P421</strain>
    </source>
</reference>
<protein>
    <submittedName>
        <fullName evidence="8">Uncharacterized protein</fullName>
    </submittedName>
</protein>
<dbReference type="Proteomes" id="UP000736787">
    <property type="component" value="Unassembled WGS sequence"/>
</dbReference>
<feature type="region of interest" description="Disordered" evidence="1">
    <location>
        <begin position="201"/>
        <end position="264"/>
    </location>
</feature>
<dbReference type="OrthoDB" id="159016at2759"/>
<evidence type="ECO:0000313" key="9">
    <source>
        <dbReference type="Proteomes" id="UP000251314"/>
    </source>
</evidence>
<name>A0A329RQW4_9STRA</name>
<evidence type="ECO:0000256" key="2">
    <source>
        <dbReference type="SAM" id="SignalP"/>
    </source>
</evidence>
<feature type="signal peptide" evidence="2">
    <location>
        <begin position="1"/>
        <end position="23"/>
    </location>
</feature>
<dbReference type="EMBL" id="RCMG01000112">
    <property type="protein sequence ID" value="KAG2863100.1"/>
    <property type="molecule type" value="Genomic_DNA"/>
</dbReference>
<accession>A0A329RQW4</accession>
<dbReference type="EMBL" id="MJFZ01000712">
    <property type="protein sequence ID" value="RAW25782.1"/>
    <property type="molecule type" value="Genomic_DNA"/>
</dbReference>
<evidence type="ECO:0000313" key="7">
    <source>
        <dbReference type="EMBL" id="KAG3227678.1"/>
    </source>
</evidence>
<gene>
    <name evidence="8" type="ORF">PC110_g17799</name>
    <name evidence="3" type="ORF">PC113_g5742</name>
    <name evidence="4" type="ORF">PC115_g5819</name>
    <name evidence="5" type="ORF">PC117_g5726</name>
    <name evidence="6" type="ORF">PC118_g5060</name>
    <name evidence="7" type="ORF">PC129_g1779</name>
</gene>
<dbReference type="Proteomes" id="UP000760860">
    <property type="component" value="Unassembled WGS sequence"/>
</dbReference>
<feature type="compositionally biased region" description="Low complexity" evidence="1">
    <location>
        <begin position="201"/>
        <end position="244"/>
    </location>
</feature>
<evidence type="ECO:0000313" key="8">
    <source>
        <dbReference type="EMBL" id="RAW25782.1"/>
    </source>
</evidence>
<dbReference type="EMBL" id="RCMK01000102">
    <property type="protein sequence ID" value="KAG2948837.1"/>
    <property type="molecule type" value="Genomic_DNA"/>
</dbReference>
<dbReference type="Proteomes" id="UP000774804">
    <property type="component" value="Unassembled WGS sequence"/>
</dbReference>
<evidence type="ECO:0000256" key="1">
    <source>
        <dbReference type="SAM" id="MobiDB-lite"/>
    </source>
</evidence>
<dbReference type="AlphaFoldDB" id="A0A329RQW4"/>
<reference evidence="8 9" key="1">
    <citation type="submission" date="2018-01" db="EMBL/GenBank/DDBJ databases">
        <title>Draft genome of the strawberry crown rot pathogen Phytophthora cactorum.</title>
        <authorList>
            <person name="Armitage A.D."/>
            <person name="Lysoe E."/>
            <person name="Nellist C.F."/>
            <person name="Harrison R.J."/>
            <person name="Brurberg M.B."/>
        </authorList>
    </citation>
    <scope>NUCLEOTIDE SEQUENCE [LARGE SCALE GENOMIC DNA]</scope>
    <source>
        <strain evidence="8 9">10300</strain>
    </source>
</reference>
<sequence length="264" mass="27714">MVATTTALVFATLATLATSGVDAHGTLVKPGLKFTGEGYGGNFAALVPMTALTPQQGDIFTNYPDWGLNAAAFGRAFKASKYTSLKEFLLTNQDMSKGRSTMPKTPECGFTDPTGGSVQPLPDQCEWYGGKMNHDGPCEIWCDDEIVLPFTVNCAVTYPDGKFPYKKAMCEDKKRLTMYWMSTLLEWQVYIDCAKIGEGGSPASASTTPSSGGTTPATSPGGSSGAAPASTPGDAPTTQNTNTGTIGGEASSTTKPKCTPKLRL</sequence>
<evidence type="ECO:0000313" key="3">
    <source>
        <dbReference type="EMBL" id="KAG2863100.1"/>
    </source>
</evidence>
<organism evidence="8 9">
    <name type="scientific">Phytophthora cactorum</name>
    <dbReference type="NCBI Taxonomy" id="29920"/>
    <lineage>
        <taxon>Eukaryota</taxon>
        <taxon>Sar</taxon>
        <taxon>Stramenopiles</taxon>
        <taxon>Oomycota</taxon>
        <taxon>Peronosporomycetes</taxon>
        <taxon>Peronosporales</taxon>
        <taxon>Peronosporaceae</taxon>
        <taxon>Phytophthora</taxon>
    </lineage>
</organism>
<dbReference type="Proteomes" id="UP000697107">
    <property type="component" value="Unassembled WGS sequence"/>
</dbReference>
<comment type="caution">
    <text evidence="8">The sequence shown here is derived from an EMBL/GenBank/DDBJ whole genome shotgun (WGS) entry which is preliminary data.</text>
</comment>
<evidence type="ECO:0000313" key="5">
    <source>
        <dbReference type="EMBL" id="KAG2948837.1"/>
    </source>
</evidence>
<dbReference type="EMBL" id="RCMI01000123">
    <property type="protein sequence ID" value="KAG2932355.1"/>
    <property type="molecule type" value="Genomic_DNA"/>
</dbReference>
<dbReference type="EMBL" id="RCML01000101">
    <property type="protein sequence ID" value="KAG2991489.1"/>
    <property type="molecule type" value="Genomic_DNA"/>
</dbReference>
<feature type="chain" id="PRO_5040067762" evidence="2">
    <location>
        <begin position="24"/>
        <end position="264"/>
    </location>
</feature>
<keyword evidence="2" id="KW-0732">Signal</keyword>
<dbReference type="Proteomes" id="UP000735874">
    <property type="component" value="Unassembled WGS sequence"/>
</dbReference>